<evidence type="ECO:0000259" key="1">
    <source>
        <dbReference type="Pfam" id="PF01609"/>
    </source>
</evidence>
<dbReference type="PANTHER" id="PTHR30007">
    <property type="entry name" value="PHP DOMAIN PROTEIN"/>
    <property type="match status" value="1"/>
</dbReference>
<evidence type="ECO:0000259" key="2">
    <source>
        <dbReference type="Pfam" id="PF13340"/>
    </source>
</evidence>
<dbReference type="Pfam" id="PF13340">
    <property type="entry name" value="DUF4096"/>
    <property type="match status" value="1"/>
</dbReference>
<organism evidence="3">
    <name type="scientific">termite gut metagenome</name>
    <dbReference type="NCBI Taxonomy" id="433724"/>
    <lineage>
        <taxon>unclassified sequences</taxon>
        <taxon>metagenomes</taxon>
        <taxon>organismal metagenomes</taxon>
    </lineage>
</organism>
<protein>
    <submittedName>
        <fullName evidence="3">Uncharacterized protein</fullName>
    </submittedName>
</protein>
<dbReference type="AlphaFoldDB" id="A0A5J4RF39"/>
<dbReference type="GO" id="GO:0003677">
    <property type="term" value="F:DNA binding"/>
    <property type="evidence" value="ECO:0007669"/>
    <property type="project" value="InterPro"/>
</dbReference>
<evidence type="ECO:0000313" key="3">
    <source>
        <dbReference type="EMBL" id="KAA6331491.1"/>
    </source>
</evidence>
<dbReference type="PANTHER" id="PTHR30007:SF0">
    <property type="entry name" value="TRANSPOSASE"/>
    <property type="match status" value="1"/>
</dbReference>
<dbReference type="InterPro" id="IPR025161">
    <property type="entry name" value="IS402-like_dom"/>
</dbReference>
<comment type="caution">
    <text evidence="3">The sequence shown here is derived from an EMBL/GenBank/DDBJ whole genome shotgun (WGS) entry which is preliminary data.</text>
</comment>
<feature type="domain" description="Insertion element IS402-like" evidence="2">
    <location>
        <begin position="1"/>
        <end position="36"/>
    </location>
</feature>
<feature type="domain" description="Transposase IS4-like" evidence="1">
    <location>
        <begin position="62"/>
        <end position="117"/>
    </location>
</feature>
<sequence>MWNAIFYLVKTGCQWRMLPSHYPKWQLVYYYYRKCAELEEFGLLLGKLRENVRFQRGQNKEANVGIMDSQSVRWGNNQSLNGVDGNKKVKGIKRHIVVDKNGFLLAVMVTVANVHEKQSRLFAHTGS</sequence>
<dbReference type="Pfam" id="PF01609">
    <property type="entry name" value="DDE_Tnp_1"/>
    <property type="match status" value="1"/>
</dbReference>
<dbReference type="GO" id="GO:0006313">
    <property type="term" value="P:DNA transposition"/>
    <property type="evidence" value="ECO:0007669"/>
    <property type="project" value="InterPro"/>
</dbReference>
<gene>
    <name evidence="3" type="ORF">EZS27_019899</name>
</gene>
<name>A0A5J4RF39_9ZZZZ</name>
<reference evidence="3" key="1">
    <citation type="submission" date="2019-03" db="EMBL/GenBank/DDBJ databases">
        <title>Single cell metagenomics reveals metabolic interactions within the superorganism composed of flagellate Streblomastix strix and complex community of Bacteroidetes bacteria on its surface.</title>
        <authorList>
            <person name="Treitli S.C."/>
            <person name="Kolisko M."/>
            <person name="Husnik F."/>
            <person name="Keeling P."/>
            <person name="Hampl V."/>
        </authorList>
    </citation>
    <scope>NUCLEOTIDE SEQUENCE</scope>
    <source>
        <strain evidence="3">STM</strain>
    </source>
</reference>
<dbReference type="EMBL" id="SNRY01001365">
    <property type="protein sequence ID" value="KAA6331491.1"/>
    <property type="molecule type" value="Genomic_DNA"/>
</dbReference>
<dbReference type="GO" id="GO:0004803">
    <property type="term" value="F:transposase activity"/>
    <property type="evidence" value="ECO:0007669"/>
    <property type="project" value="InterPro"/>
</dbReference>
<proteinExistence type="predicted"/>
<accession>A0A5J4RF39</accession>
<dbReference type="InterPro" id="IPR002559">
    <property type="entry name" value="Transposase_11"/>
</dbReference>